<dbReference type="InterPro" id="IPR008963">
    <property type="entry name" value="Purple_acid_Pase-like_N"/>
</dbReference>
<reference evidence="4 5" key="1">
    <citation type="submission" date="2019-01" db="EMBL/GenBank/DDBJ databases">
        <authorList>
            <person name="Chen W.-M."/>
        </authorList>
    </citation>
    <scope>NUCLEOTIDE SEQUENCE [LARGE SCALE GENOMIC DNA]</scope>
    <source>
        <strain evidence="4 5">FSY-15</strain>
    </source>
</reference>
<dbReference type="AlphaFoldDB" id="A0A437PMY7"/>
<evidence type="ECO:0000313" key="5">
    <source>
        <dbReference type="Proteomes" id="UP000282832"/>
    </source>
</evidence>
<dbReference type="Gene3D" id="3.60.21.10">
    <property type="match status" value="1"/>
</dbReference>
<accession>A0A437PMY7</accession>
<dbReference type="GO" id="GO:0046872">
    <property type="term" value="F:metal ion binding"/>
    <property type="evidence" value="ECO:0007669"/>
    <property type="project" value="InterPro"/>
</dbReference>
<comment type="caution">
    <text evidence="4">The sequence shown here is derived from an EMBL/GenBank/DDBJ whole genome shotgun (WGS) entry which is preliminary data.</text>
</comment>
<dbReference type="GO" id="GO:0003993">
    <property type="term" value="F:acid phosphatase activity"/>
    <property type="evidence" value="ECO:0007669"/>
    <property type="project" value="InterPro"/>
</dbReference>
<dbReference type="PANTHER" id="PTHR45867">
    <property type="entry name" value="PURPLE ACID PHOSPHATASE"/>
    <property type="match status" value="1"/>
</dbReference>
<evidence type="ECO:0000256" key="2">
    <source>
        <dbReference type="SAM" id="SignalP"/>
    </source>
</evidence>
<dbReference type="PANTHER" id="PTHR45867:SF3">
    <property type="entry name" value="ACID PHOSPHATASE TYPE 7"/>
    <property type="match status" value="1"/>
</dbReference>
<feature type="domain" description="Calcineurin-like phosphoesterase" evidence="3">
    <location>
        <begin position="125"/>
        <end position="332"/>
    </location>
</feature>
<feature type="signal peptide" evidence="2">
    <location>
        <begin position="1"/>
        <end position="22"/>
    </location>
</feature>
<dbReference type="InterPro" id="IPR004843">
    <property type="entry name" value="Calcineurin-like_PHP"/>
</dbReference>
<sequence length="436" mass="49251">MKKNILKIIFIGLILMSQNSWSQVAQITRGPYLQSITQTSAVVRWRTDVPTIGEIGLTKFPKKRKAGVYLGAKEKSITTEHEILINNLKPNTKYFYSVKNENQEFLFNENQFIKTIPKKGSTQPIRIWALGDFGAGTENQKLVTKSLLNFVADQKPDAWIWLGDNAYDKGKDEEYQKNVFDVYQKDFLQNTALYPSPGNHDYAGKHDSSLPPYFQIFTLPTQGEAGGVPSGTESYYSVDYGNVHLISLNTEEKSADGTFLYDGKGAQVDWLIKDLEANKLPWVIVYFHKPPYTKGSHDSDNEEDLMLMREHVTPIFEKYKVDIVIAGHSHVYERTYAMKNHTGLNKSFDPAKHIVESKEASNKYVVDKDGQGVIYVVCGSGGKVGGQKAEYPLKSSVYSNNKEGGSMIFDIKDKYLKAKWIASNGEVMDQFSIQKK</sequence>
<dbReference type="InterPro" id="IPR003961">
    <property type="entry name" value="FN3_dom"/>
</dbReference>
<keyword evidence="1 2" id="KW-0732">Signal</keyword>
<dbReference type="Pfam" id="PF00149">
    <property type="entry name" value="Metallophos"/>
    <property type="match status" value="1"/>
</dbReference>
<dbReference type="SUPFAM" id="SSF56300">
    <property type="entry name" value="Metallo-dependent phosphatases"/>
    <property type="match status" value="1"/>
</dbReference>
<name>A0A437PMY7_9BACT</name>
<gene>
    <name evidence="4" type="ORF">EOJ36_11185</name>
</gene>
<evidence type="ECO:0000256" key="1">
    <source>
        <dbReference type="ARBA" id="ARBA00022729"/>
    </source>
</evidence>
<proteinExistence type="predicted"/>
<dbReference type="RefSeq" id="WP_127805382.1">
    <property type="nucleotide sequence ID" value="NZ_SACY01000005.1"/>
</dbReference>
<feature type="chain" id="PRO_5019363376" evidence="2">
    <location>
        <begin position="23"/>
        <end position="436"/>
    </location>
</feature>
<dbReference type="CDD" id="cd00063">
    <property type="entry name" value="FN3"/>
    <property type="match status" value="1"/>
</dbReference>
<protein>
    <submittedName>
        <fullName evidence="4">Metallophosphoesterase family protein</fullName>
    </submittedName>
</protein>
<keyword evidence="5" id="KW-1185">Reference proteome</keyword>
<organism evidence="4 5">
    <name type="scientific">Sandaracinomonas limnophila</name>
    <dbReference type="NCBI Taxonomy" id="1862386"/>
    <lineage>
        <taxon>Bacteria</taxon>
        <taxon>Pseudomonadati</taxon>
        <taxon>Bacteroidota</taxon>
        <taxon>Cytophagia</taxon>
        <taxon>Cytophagales</taxon>
        <taxon>Flectobacillaceae</taxon>
        <taxon>Sandaracinomonas</taxon>
    </lineage>
</organism>
<dbReference type="Proteomes" id="UP000282832">
    <property type="component" value="Unassembled WGS sequence"/>
</dbReference>
<evidence type="ECO:0000259" key="3">
    <source>
        <dbReference type="Pfam" id="PF00149"/>
    </source>
</evidence>
<evidence type="ECO:0000313" key="4">
    <source>
        <dbReference type="EMBL" id="RVU23630.1"/>
    </source>
</evidence>
<dbReference type="Gene3D" id="2.60.40.380">
    <property type="entry name" value="Purple acid phosphatase-like, N-terminal"/>
    <property type="match status" value="1"/>
</dbReference>
<dbReference type="OrthoDB" id="9809781at2"/>
<dbReference type="InterPro" id="IPR029052">
    <property type="entry name" value="Metallo-depent_PP-like"/>
</dbReference>
<dbReference type="EMBL" id="SACY01000005">
    <property type="protein sequence ID" value="RVU23630.1"/>
    <property type="molecule type" value="Genomic_DNA"/>
</dbReference>
<dbReference type="SUPFAM" id="SSF49363">
    <property type="entry name" value="Purple acid phosphatase, N-terminal domain"/>
    <property type="match status" value="1"/>
</dbReference>